<organism evidence="1">
    <name type="scientific">Kitasatospora camelliae</name>
    <dbReference type="NCBI Taxonomy" id="3156397"/>
    <lineage>
        <taxon>Bacteria</taxon>
        <taxon>Bacillati</taxon>
        <taxon>Actinomycetota</taxon>
        <taxon>Actinomycetes</taxon>
        <taxon>Kitasatosporales</taxon>
        <taxon>Streptomycetaceae</taxon>
        <taxon>Kitasatospora</taxon>
    </lineage>
</organism>
<sequence>MKSTDTEFVGGPLDGKVLPILLSPFHNVPKVYRVPVPAHGGNPESVLVYRRAKEYGAKGRWRWRYEYDPEGDSRARRWSASAGE</sequence>
<reference evidence="1" key="1">
    <citation type="submission" date="2024-06" db="EMBL/GenBank/DDBJ databases">
        <title>The genome sequences of Kitasatospora sp. strain HUAS MG31.</title>
        <authorList>
            <person name="Mo P."/>
        </authorList>
    </citation>
    <scope>NUCLEOTIDE SEQUENCE</scope>
    <source>
        <strain evidence="1">HUAS MG31</strain>
    </source>
</reference>
<evidence type="ECO:0008006" key="2">
    <source>
        <dbReference type="Google" id="ProtNLM"/>
    </source>
</evidence>
<name>A0AAU8JU25_9ACTN</name>
<dbReference type="RefSeq" id="WP_354639967.1">
    <property type="nucleotide sequence ID" value="NZ_CP159872.1"/>
</dbReference>
<dbReference type="KEGG" id="kcm:ABWK59_10720"/>
<accession>A0AAU8JU25</accession>
<proteinExistence type="predicted"/>
<evidence type="ECO:0000313" key="1">
    <source>
        <dbReference type="EMBL" id="XCM79368.1"/>
    </source>
</evidence>
<protein>
    <recommendedName>
        <fullName evidence="2">YD repeat-containing protein</fullName>
    </recommendedName>
</protein>
<gene>
    <name evidence="1" type="ORF">ABWK59_10720</name>
</gene>
<dbReference type="EMBL" id="CP159872">
    <property type="protein sequence ID" value="XCM79368.1"/>
    <property type="molecule type" value="Genomic_DNA"/>
</dbReference>
<dbReference type="AlphaFoldDB" id="A0AAU8JU25"/>